<dbReference type="Proteomes" id="UP000016568">
    <property type="component" value="Unassembled WGS sequence"/>
</dbReference>
<sequence>MTAQLAGAGFTRGWAGGADRAETIKPIVCENFVRGSDASRDILCAYLTISGLMKGWFGMAIMLWATCERACDFPRDTIPNMKIMSDFT</sequence>
<protein>
    <submittedName>
        <fullName evidence="2">Uncharacterized protein</fullName>
    </submittedName>
</protein>
<comment type="caution">
    <text evidence="2">The sequence shown here is derived from an EMBL/GenBank/DDBJ whole genome shotgun (WGS) entry which is preliminary data.</text>
</comment>
<gene>
    <name evidence="2" type="ORF">NT2_02_05610</name>
</gene>
<reference evidence="2 3" key="1">
    <citation type="submission" date="2013-09" db="EMBL/GenBank/DDBJ databases">
        <title>Whole genome shotgun sequence of Novosphingobium tardaugens NBRC 16725.</title>
        <authorList>
            <person name="Isaki S."/>
            <person name="Hosoyama A."/>
            <person name="Tsuchikane K."/>
            <person name="Katsumata H."/>
            <person name="Ando Y."/>
            <person name="Yamazaki S."/>
            <person name="Fujita N."/>
        </authorList>
    </citation>
    <scope>NUCLEOTIDE SEQUENCE [LARGE SCALE GENOMIC DNA]</scope>
    <source>
        <strain evidence="2 3">NBRC 16725</strain>
    </source>
</reference>
<organism evidence="2 3">
    <name type="scientific">Caenibius tardaugens NBRC 16725</name>
    <dbReference type="NCBI Taxonomy" id="1219035"/>
    <lineage>
        <taxon>Bacteria</taxon>
        <taxon>Pseudomonadati</taxon>
        <taxon>Pseudomonadota</taxon>
        <taxon>Alphaproteobacteria</taxon>
        <taxon>Sphingomonadales</taxon>
        <taxon>Erythrobacteraceae</taxon>
        <taxon>Caenibius</taxon>
    </lineage>
</organism>
<dbReference type="AlphaFoldDB" id="U2YJT5"/>
<evidence type="ECO:0000256" key="1">
    <source>
        <dbReference type="SAM" id="Phobius"/>
    </source>
</evidence>
<keyword evidence="1" id="KW-0812">Transmembrane</keyword>
<keyword evidence="1" id="KW-0472">Membrane</keyword>
<name>U2YJT5_9SPHN</name>
<dbReference type="EMBL" id="BASZ01000002">
    <property type="protein sequence ID" value="GAD48477.1"/>
    <property type="molecule type" value="Genomic_DNA"/>
</dbReference>
<proteinExistence type="predicted"/>
<keyword evidence="3" id="KW-1185">Reference proteome</keyword>
<accession>U2YJT5</accession>
<keyword evidence="1" id="KW-1133">Transmembrane helix</keyword>
<evidence type="ECO:0000313" key="2">
    <source>
        <dbReference type="EMBL" id="GAD48477.1"/>
    </source>
</evidence>
<feature type="transmembrane region" description="Helical" evidence="1">
    <location>
        <begin position="43"/>
        <end position="65"/>
    </location>
</feature>
<evidence type="ECO:0000313" key="3">
    <source>
        <dbReference type="Proteomes" id="UP000016568"/>
    </source>
</evidence>